<dbReference type="HAMAP" id="MF_00790">
    <property type="entry name" value="Lipase_chap"/>
    <property type="match status" value="1"/>
</dbReference>
<keyword evidence="5 11" id="KW-0812">Transmembrane</keyword>
<evidence type="ECO:0000256" key="1">
    <source>
        <dbReference type="ARBA" id="ARBA00004383"/>
    </source>
</evidence>
<keyword evidence="7 11" id="KW-1133">Transmembrane helix</keyword>
<organism evidence="14 15">
    <name type="scientific">Chitinimonas taiwanensis DSM 18899</name>
    <dbReference type="NCBI Taxonomy" id="1121279"/>
    <lineage>
        <taxon>Bacteria</taxon>
        <taxon>Pseudomonadati</taxon>
        <taxon>Pseudomonadota</taxon>
        <taxon>Betaproteobacteria</taxon>
        <taxon>Neisseriales</taxon>
        <taxon>Chitinibacteraceae</taxon>
        <taxon>Chitinimonas</taxon>
    </lineage>
</organism>
<evidence type="ECO:0000313" key="14">
    <source>
        <dbReference type="EMBL" id="SFZ78390.1"/>
    </source>
</evidence>
<dbReference type="EMBL" id="FPKR01000012">
    <property type="protein sequence ID" value="SFZ78390.1"/>
    <property type="molecule type" value="Genomic_DNA"/>
</dbReference>
<keyword evidence="6 11" id="KW-0442">Lipid degradation</keyword>
<evidence type="ECO:0000256" key="4">
    <source>
        <dbReference type="ARBA" id="ARBA00022519"/>
    </source>
</evidence>
<evidence type="ECO:0000256" key="7">
    <source>
        <dbReference type="ARBA" id="ARBA00022989"/>
    </source>
</evidence>
<evidence type="ECO:0000256" key="8">
    <source>
        <dbReference type="ARBA" id="ARBA00023098"/>
    </source>
</evidence>
<dbReference type="GO" id="GO:0051082">
    <property type="term" value="F:unfolded protein binding"/>
    <property type="evidence" value="ECO:0007669"/>
    <property type="project" value="UniProtKB-UniRule"/>
</dbReference>
<evidence type="ECO:0000256" key="3">
    <source>
        <dbReference type="ARBA" id="ARBA00022475"/>
    </source>
</evidence>
<keyword evidence="12" id="KW-0175">Coiled coil</keyword>
<keyword evidence="13" id="KW-0732">Signal</keyword>
<sequence>MHKSVYLLAALAAGVALAAVWPRPAEAELAGGGASAPFAASLAGTQPDGAPASPAAQLPVDDSLRRLFDYYLATEGEQSLAAIVAAVEAELARRFAPAAAQAAKQLFQRYLAYKRDLQALDGVASLQGNALGVARQRLDAARALRSRHFSAAEAAGLFGWEDRYDDDALARMQIQQDGSLSAADKRARLAELDRQLDPAILAARQQPVQHLAVAEQVAKAREQGADAAEVFRIRAANVGEAAAERLAKLDTEEADWQRRIQAYQQTLAALRADSTLSQAEREARIAQLREAGFDAQERLRLSAYE</sequence>
<dbReference type="STRING" id="1121279.SAMN02745887_02955"/>
<keyword evidence="9 11" id="KW-0472">Membrane</keyword>
<evidence type="ECO:0000256" key="6">
    <source>
        <dbReference type="ARBA" id="ARBA00022963"/>
    </source>
</evidence>
<evidence type="ECO:0000256" key="13">
    <source>
        <dbReference type="SAM" id="SignalP"/>
    </source>
</evidence>
<dbReference type="Proteomes" id="UP000186513">
    <property type="component" value="Unassembled WGS sequence"/>
</dbReference>
<feature type="chain" id="PRO_5012634227" description="Lipase chaperone" evidence="13">
    <location>
        <begin position="19"/>
        <end position="305"/>
    </location>
</feature>
<keyword evidence="15" id="KW-1185">Reference proteome</keyword>
<evidence type="ECO:0000313" key="15">
    <source>
        <dbReference type="Proteomes" id="UP000186513"/>
    </source>
</evidence>
<feature type="coiled-coil region" evidence="12">
    <location>
        <begin position="246"/>
        <end position="273"/>
    </location>
</feature>
<dbReference type="Gene3D" id="1.20.58.90">
    <property type="match status" value="1"/>
</dbReference>
<comment type="similarity">
    <text evidence="2 11">Belongs to the lipase chaperone family.</text>
</comment>
<keyword evidence="3 11" id="KW-1003">Cell membrane</keyword>
<dbReference type="GO" id="GO:0016042">
    <property type="term" value="P:lipid catabolic process"/>
    <property type="evidence" value="ECO:0007669"/>
    <property type="project" value="UniProtKB-UniRule"/>
</dbReference>
<evidence type="ECO:0000256" key="9">
    <source>
        <dbReference type="ARBA" id="ARBA00023136"/>
    </source>
</evidence>
<dbReference type="GO" id="GO:0006457">
    <property type="term" value="P:protein folding"/>
    <property type="evidence" value="ECO:0007669"/>
    <property type="project" value="UniProtKB-UniRule"/>
</dbReference>
<dbReference type="RefSeq" id="WP_072429447.1">
    <property type="nucleotide sequence ID" value="NZ_FPKR01000012.1"/>
</dbReference>
<evidence type="ECO:0000256" key="5">
    <source>
        <dbReference type="ARBA" id="ARBA00022692"/>
    </source>
</evidence>
<comment type="function">
    <text evidence="11">May be involved in the folding of the extracellular lipase during its passage through the periplasm.</text>
</comment>
<evidence type="ECO:0000256" key="10">
    <source>
        <dbReference type="ARBA" id="ARBA00023186"/>
    </source>
</evidence>
<keyword evidence="4 11" id="KW-0997">Cell inner membrane</keyword>
<dbReference type="OrthoDB" id="8903554at2"/>
<dbReference type="GO" id="GO:0005886">
    <property type="term" value="C:plasma membrane"/>
    <property type="evidence" value="ECO:0007669"/>
    <property type="project" value="UniProtKB-SubCell"/>
</dbReference>
<accession>A0A1K2HNN2</accession>
<dbReference type="Pfam" id="PF03280">
    <property type="entry name" value="Lipase_chap"/>
    <property type="match status" value="1"/>
</dbReference>
<gene>
    <name evidence="11" type="primary">lifO</name>
    <name evidence="14" type="ORF">SAMN02745887_02955</name>
</gene>
<comment type="subcellular location">
    <subcellularLocation>
        <location evidence="1">Cell inner membrane</location>
        <topology evidence="1">Single-pass membrane protein</topology>
        <orientation evidence="1">Periplasmic side</orientation>
    </subcellularLocation>
</comment>
<keyword evidence="10 11" id="KW-0143">Chaperone</keyword>
<evidence type="ECO:0000256" key="12">
    <source>
        <dbReference type="SAM" id="Coils"/>
    </source>
</evidence>
<reference evidence="14 15" key="1">
    <citation type="submission" date="2016-11" db="EMBL/GenBank/DDBJ databases">
        <authorList>
            <person name="Jaros S."/>
            <person name="Januszkiewicz K."/>
            <person name="Wedrychowicz H."/>
        </authorList>
    </citation>
    <scope>NUCLEOTIDE SEQUENCE [LARGE SCALE GENOMIC DNA]</scope>
    <source>
        <strain evidence="14 15">DSM 18899</strain>
    </source>
</reference>
<protein>
    <recommendedName>
        <fullName evidence="11">Lipase chaperone</fullName>
    </recommendedName>
    <alternativeName>
        <fullName evidence="11">Lipase activator protein</fullName>
    </alternativeName>
    <alternativeName>
        <fullName evidence="11">Lipase foldase</fullName>
    </alternativeName>
    <alternativeName>
        <fullName evidence="11">Lipase helper protein</fullName>
    </alternativeName>
    <alternativeName>
        <fullName evidence="11">Lipase modulator</fullName>
    </alternativeName>
</protein>
<name>A0A1K2HNN2_9NEIS</name>
<dbReference type="SUPFAM" id="SSF158855">
    <property type="entry name" value="Lipase chaperone-like"/>
    <property type="match status" value="1"/>
</dbReference>
<keyword evidence="8 11" id="KW-0443">Lipid metabolism</keyword>
<evidence type="ECO:0000256" key="11">
    <source>
        <dbReference type="HAMAP-Rule" id="MF_00790"/>
    </source>
</evidence>
<dbReference type="AlphaFoldDB" id="A0A1K2HNN2"/>
<evidence type="ECO:0000256" key="2">
    <source>
        <dbReference type="ARBA" id="ARBA00010358"/>
    </source>
</evidence>
<dbReference type="InterPro" id="IPR004961">
    <property type="entry name" value="Lipase_chaperone"/>
</dbReference>
<feature type="signal peptide" evidence="13">
    <location>
        <begin position="1"/>
        <end position="18"/>
    </location>
</feature>
<proteinExistence type="inferred from homology"/>